<feature type="domain" description="HMG box" evidence="4">
    <location>
        <begin position="19"/>
        <end position="87"/>
    </location>
</feature>
<keyword evidence="2" id="KW-0539">Nucleus</keyword>
<dbReference type="GO" id="GO:0005634">
    <property type="term" value="C:nucleus"/>
    <property type="evidence" value="ECO:0007669"/>
    <property type="project" value="UniProtKB-UniRule"/>
</dbReference>
<dbReference type="Proteomes" id="UP001165065">
    <property type="component" value="Unassembled WGS sequence"/>
</dbReference>
<dbReference type="SUPFAM" id="SSF47095">
    <property type="entry name" value="HMG-box"/>
    <property type="match status" value="3"/>
</dbReference>
<proteinExistence type="predicted"/>
<dbReference type="PRINTS" id="PR00886">
    <property type="entry name" value="HIGHMOBLTY12"/>
</dbReference>
<dbReference type="EMBL" id="BRYA01000241">
    <property type="protein sequence ID" value="GMI45267.1"/>
    <property type="molecule type" value="Genomic_DNA"/>
</dbReference>
<reference evidence="6" key="1">
    <citation type="journal article" date="2023" name="Commun. Biol.">
        <title>Genome analysis of Parmales, the sister group of diatoms, reveals the evolutionary specialization of diatoms from phago-mixotrophs to photoautotrophs.</title>
        <authorList>
            <person name="Ban H."/>
            <person name="Sato S."/>
            <person name="Yoshikawa S."/>
            <person name="Yamada K."/>
            <person name="Nakamura Y."/>
            <person name="Ichinomiya M."/>
            <person name="Sato N."/>
            <person name="Blanc-Mathieu R."/>
            <person name="Endo H."/>
            <person name="Kuwata A."/>
            <person name="Ogata H."/>
        </authorList>
    </citation>
    <scope>NUCLEOTIDE SEQUENCE [LARGE SCALE GENOMIC DNA]</scope>
</reference>
<dbReference type="Pfam" id="PF00505">
    <property type="entry name" value="HMG_box"/>
    <property type="match status" value="3"/>
</dbReference>
<gene>
    <name evidence="5" type="ORF">TrCOL_g2685</name>
</gene>
<protein>
    <recommendedName>
        <fullName evidence="4">HMG box domain-containing protein</fullName>
    </recommendedName>
</protein>
<feature type="compositionally biased region" description="Basic and acidic residues" evidence="3">
    <location>
        <begin position="165"/>
        <end position="181"/>
    </location>
</feature>
<feature type="compositionally biased region" description="Basic and acidic residues" evidence="3">
    <location>
        <begin position="68"/>
        <end position="85"/>
    </location>
</feature>
<feature type="region of interest" description="Disordered" evidence="3">
    <location>
        <begin position="68"/>
        <end position="118"/>
    </location>
</feature>
<evidence type="ECO:0000313" key="6">
    <source>
        <dbReference type="Proteomes" id="UP001165065"/>
    </source>
</evidence>
<feature type="domain" description="HMG box" evidence="4">
    <location>
        <begin position="209"/>
        <end position="277"/>
    </location>
</feature>
<feature type="region of interest" description="Disordered" evidence="3">
    <location>
        <begin position="165"/>
        <end position="187"/>
    </location>
</feature>
<dbReference type="GO" id="GO:0003677">
    <property type="term" value="F:DNA binding"/>
    <property type="evidence" value="ECO:0007669"/>
    <property type="project" value="UniProtKB-UniRule"/>
</dbReference>
<evidence type="ECO:0000256" key="1">
    <source>
        <dbReference type="ARBA" id="ARBA00023125"/>
    </source>
</evidence>
<dbReference type="AlphaFoldDB" id="A0A9W7LD40"/>
<evidence type="ECO:0000256" key="3">
    <source>
        <dbReference type="SAM" id="MobiDB-lite"/>
    </source>
</evidence>
<feature type="DNA-binding region" description="HMG box" evidence="2">
    <location>
        <begin position="19"/>
        <end position="87"/>
    </location>
</feature>
<keyword evidence="1 2" id="KW-0238">DNA-binding</keyword>
<organism evidence="5 6">
    <name type="scientific">Triparma columacea</name>
    <dbReference type="NCBI Taxonomy" id="722753"/>
    <lineage>
        <taxon>Eukaryota</taxon>
        <taxon>Sar</taxon>
        <taxon>Stramenopiles</taxon>
        <taxon>Ochrophyta</taxon>
        <taxon>Bolidophyceae</taxon>
        <taxon>Parmales</taxon>
        <taxon>Triparmaceae</taxon>
        <taxon>Triparma</taxon>
    </lineage>
</organism>
<feature type="compositionally biased region" description="Acidic residues" evidence="3">
    <location>
        <begin position="325"/>
        <end position="335"/>
    </location>
</feature>
<keyword evidence="6" id="KW-1185">Reference proteome</keyword>
<evidence type="ECO:0000256" key="2">
    <source>
        <dbReference type="PROSITE-ProRule" id="PRU00267"/>
    </source>
</evidence>
<dbReference type="OrthoDB" id="1919336at2759"/>
<dbReference type="PROSITE" id="PS50118">
    <property type="entry name" value="HMG_BOX_2"/>
    <property type="match status" value="3"/>
</dbReference>
<evidence type="ECO:0000259" key="4">
    <source>
        <dbReference type="PROSITE" id="PS50118"/>
    </source>
</evidence>
<accession>A0A9W7LD40</accession>
<dbReference type="InterPro" id="IPR036910">
    <property type="entry name" value="HMG_box_dom_sf"/>
</dbReference>
<feature type="compositionally biased region" description="Low complexity" evidence="3">
    <location>
        <begin position="301"/>
        <end position="320"/>
    </location>
</feature>
<feature type="domain" description="HMG box" evidence="4">
    <location>
        <begin position="116"/>
        <end position="184"/>
    </location>
</feature>
<name>A0A9W7LD40_9STRA</name>
<dbReference type="PANTHER" id="PTHR48112">
    <property type="entry name" value="HIGH MOBILITY GROUP PROTEIN DSP1"/>
    <property type="match status" value="1"/>
</dbReference>
<sequence length="335" mass="37682">MPGTSKYRVSGNVRDPKAPSLPLSAYLLFSHKSRMDVLNENPALDFGGLNKEIARRWKAMNERDKRPWVKASKDDRDRYKREMSRYKPPFGFDSNGEKKATSVKGKGKRKRDPQAPKRPLSAYFLYQKTHWSALKEKHPNKSFGELATLMSKTWAKLGASTKKEWEDKASEDKTRYEREMAEYTPPVGGTYGKDGMSIVPLCKKEYPALKKPRSAYVIFFKEQRAKLLEREPNLTFREVGTKMGQMWGSLTKEERGTWDAKASEDKDRYRKELEVYEKCSPFTPNSAPSAEAVVTALVSTSATSQAAVAPTTNAAASSSDKSGDSDDSSDSGDEV</sequence>
<feature type="DNA-binding region" description="HMG box" evidence="2">
    <location>
        <begin position="116"/>
        <end position="184"/>
    </location>
</feature>
<dbReference type="SMART" id="SM00398">
    <property type="entry name" value="HMG"/>
    <property type="match status" value="3"/>
</dbReference>
<feature type="region of interest" description="Disordered" evidence="3">
    <location>
        <begin position="301"/>
        <end position="335"/>
    </location>
</feature>
<dbReference type="InterPro" id="IPR009071">
    <property type="entry name" value="HMG_box_dom"/>
</dbReference>
<comment type="caution">
    <text evidence="5">The sequence shown here is derived from an EMBL/GenBank/DDBJ whole genome shotgun (WGS) entry which is preliminary data.</text>
</comment>
<dbReference type="InterPro" id="IPR050342">
    <property type="entry name" value="HMGB"/>
</dbReference>
<evidence type="ECO:0000313" key="5">
    <source>
        <dbReference type="EMBL" id="GMI45267.1"/>
    </source>
</evidence>
<feature type="DNA-binding region" description="HMG box" evidence="2">
    <location>
        <begin position="209"/>
        <end position="277"/>
    </location>
</feature>
<dbReference type="Gene3D" id="1.10.30.10">
    <property type="entry name" value="High mobility group box domain"/>
    <property type="match status" value="3"/>
</dbReference>